<dbReference type="Gramene" id="AUR62043798-RA">
    <property type="protein sequence ID" value="AUR62043798-RA:cds"/>
    <property type="gene ID" value="AUR62043798"/>
</dbReference>
<name>A0A803NCH8_CHEQI</name>
<evidence type="ECO:0000313" key="2">
    <source>
        <dbReference type="Proteomes" id="UP000596660"/>
    </source>
</evidence>
<dbReference type="PANTHER" id="PTHR33144:SF50">
    <property type="entry name" value="OS03G0714750 PROTEIN"/>
    <property type="match status" value="1"/>
</dbReference>
<proteinExistence type="predicted"/>
<dbReference type="Pfam" id="PF03004">
    <property type="entry name" value="Transposase_24"/>
    <property type="match status" value="1"/>
</dbReference>
<keyword evidence="2" id="KW-1185">Reference proteome</keyword>
<sequence>MIAKMESRCPVGEKDWHAIDKHFKGKIITDIREHFVIPPGAEYDNQALKRANKCWMQYKYSLKQQYYKPEQKTLDQICNNVPHGITSSNWVKLVKYWDSDKGKEDEHGQKMSLLELWIKTHTSKDGSFLPSTTEDFVDDVKAKVEELRMMHPKMSEQELEDEAFQQTMYGNEIPDRPVGYRLGVKKGDIFGVRGVLRKEGYGKVQKRIL</sequence>
<accession>A0A803NCH8</accession>
<reference evidence="1" key="2">
    <citation type="submission" date="2021-03" db="UniProtKB">
        <authorList>
            <consortium name="EnsemblPlants"/>
        </authorList>
    </citation>
    <scope>IDENTIFICATION</scope>
</reference>
<organism evidence="1 2">
    <name type="scientific">Chenopodium quinoa</name>
    <name type="common">Quinoa</name>
    <dbReference type="NCBI Taxonomy" id="63459"/>
    <lineage>
        <taxon>Eukaryota</taxon>
        <taxon>Viridiplantae</taxon>
        <taxon>Streptophyta</taxon>
        <taxon>Embryophyta</taxon>
        <taxon>Tracheophyta</taxon>
        <taxon>Spermatophyta</taxon>
        <taxon>Magnoliopsida</taxon>
        <taxon>eudicotyledons</taxon>
        <taxon>Gunneridae</taxon>
        <taxon>Pentapetalae</taxon>
        <taxon>Caryophyllales</taxon>
        <taxon>Chenopodiaceae</taxon>
        <taxon>Chenopodioideae</taxon>
        <taxon>Atripliceae</taxon>
        <taxon>Chenopodium</taxon>
    </lineage>
</organism>
<evidence type="ECO:0000313" key="1">
    <source>
        <dbReference type="EnsemblPlants" id="AUR62043798-RA:cds"/>
    </source>
</evidence>
<dbReference type="EnsemblPlants" id="AUR62043798-RA">
    <property type="protein sequence ID" value="AUR62043798-RA:cds"/>
    <property type="gene ID" value="AUR62043798"/>
</dbReference>
<dbReference type="Proteomes" id="UP000596660">
    <property type="component" value="Unplaced"/>
</dbReference>
<dbReference type="PANTHER" id="PTHR33144">
    <property type="entry name" value="OS10G0409366 PROTEIN-RELATED"/>
    <property type="match status" value="1"/>
</dbReference>
<protein>
    <recommendedName>
        <fullName evidence="3">Transposase</fullName>
    </recommendedName>
</protein>
<evidence type="ECO:0008006" key="3">
    <source>
        <dbReference type="Google" id="ProtNLM"/>
    </source>
</evidence>
<dbReference type="OMA" id="RANKCWM"/>
<dbReference type="AlphaFoldDB" id="A0A803NCH8"/>
<dbReference type="InterPro" id="IPR004252">
    <property type="entry name" value="Probable_transposase_24"/>
</dbReference>
<reference evidence="1" key="1">
    <citation type="journal article" date="2017" name="Nature">
        <title>The genome of Chenopodium quinoa.</title>
        <authorList>
            <person name="Jarvis D.E."/>
            <person name="Ho Y.S."/>
            <person name="Lightfoot D.J."/>
            <person name="Schmoeckel S.M."/>
            <person name="Li B."/>
            <person name="Borm T.J.A."/>
            <person name="Ohyanagi H."/>
            <person name="Mineta K."/>
            <person name="Michell C.T."/>
            <person name="Saber N."/>
            <person name="Kharbatia N.M."/>
            <person name="Rupper R.R."/>
            <person name="Sharp A.R."/>
            <person name="Dally N."/>
            <person name="Boughton B.A."/>
            <person name="Woo Y.H."/>
            <person name="Gao G."/>
            <person name="Schijlen E.G.W.M."/>
            <person name="Guo X."/>
            <person name="Momin A.A."/>
            <person name="Negrao S."/>
            <person name="Al-Babili S."/>
            <person name="Gehring C."/>
            <person name="Roessner U."/>
            <person name="Jung C."/>
            <person name="Murphy K."/>
            <person name="Arold S.T."/>
            <person name="Gojobori T."/>
            <person name="van der Linden C.G."/>
            <person name="van Loo E.N."/>
            <person name="Jellen E.N."/>
            <person name="Maughan P.J."/>
            <person name="Tester M."/>
        </authorList>
    </citation>
    <scope>NUCLEOTIDE SEQUENCE [LARGE SCALE GENOMIC DNA]</scope>
    <source>
        <strain evidence="1">cv. PI 614886</strain>
    </source>
</reference>